<accession>A0A1I7WH74</accession>
<name>A0A1I7WH74_HETBA</name>
<proteinExistence type="predicted"/>
<sequence length="24" mass="2942">MALWFMLRCIVNNQLDMLLLFKNN</sequence>
<organism evidence="1 2">
    <name type="scientific">Heterorhabditis bacteriophora</name>
    <name type="common">Entomopathogenic nematode worm</name>
    <dbReference type="NCBI Taxonomy" id="37862"/>
    <lineage>
        <taxon>Eukaryota</taxon>
        <taxon>Metazoa</taxon>
        <taxon>Ecdysozoa</taxon>
        <taxon>Nematoda</taxon>
        <taxon>Chromadorea</taxon>
        <taxon>Rhabditida</taxon>
        <taxon>Rhabditina</taxon>
        <taxon>Rhabditomorpha</taxon>
        <taxon>Strongyloidea</taxon>
        <taxon>Heterorhabditidae</taxon>
        <taxon>Heterorhabditis</taxon>
    </lineage>
</organism>
<evidence type="ECO:0000313" key="1">
    <source>
        <dbReference type="Proteomes" id="UP000095283"/>
    </source>
</evidence>
<protein>
    <submittedName>
        <fullName evidence="2">Uncharacterized protein</fullName>
    </submittedName>
</protein>
<dbReference type="AlphaFoldDB" id="A0A1I7WH74"/>
<dbReference type="Proteomes" id="UP000095283">
    <property type="component" value="Unplaced"/>
</dbReference>
<dbReference type="WBParaSite" id="Hba_04344">
    <property type="protein sequence ID" value="Hba_04344"/>
    <property type="gene ID" value="Hba_04344"/>
</dbReference>
<evidence type="ECO:0000313" key="2">
    <source>
        <dbReference type="WBParaSite" id="Hba_04344"/>
    </source>
</evidence>
<keyword evidence="1" id="KW-1185">Reference proteome</keyword>
<reference evidence="2" key="1">
    <citation type="submission" date="2016-11" db="UniProtKB">
        <authorList>
            <consortium name="WormBaseParasite"/>
        </authorList>
    </citation>
    <scope>IDENTIFICATION</scope>
</reference>